<feature type="transmembrane region" description="Helical" evidence="1">
    <location>
        <begin position="16"/>
        <end position="40"/>
    </location>
</feature>
<proteinExistence type="predicted"/>
<keyword evidence="3" id="KW-1185">Reference proteome</keyword>
<dbReference type="Proteomes" id="UP001596443">
    <property type="component" value="Unassembled WGS sequence"/>
</dbReference>
<accession>A0ABD5TD38</accession>
<protein>
    <recommendedName>
        <fullName evidence="4">Integral membrane protein</fullName>
    </recommendedName>
</protein>
<reference evidence="2 3" key="1">
    <citation type="journal article" date="2019" name="Int. J. Syst. Evol. Microbiol.">
        <title>The Global Catalogue of Microorganisms (GCM) 10K type strain sequencing project: providing services to taxonomists for standard genome sequencing and annotation.</title>
        <authorList>
            <consortium name="The Broad Institute Genomics Platform"/>
            <consortium name="The Broad Institute Genome Sequencing Center for Infectious Disease"/>
            <person name="Wu L."/>
            <person name="Ma J."/>
        </authorList>
    </citation>
    <scope>NUCLEOTIDE SEQUENCE [LARGE SCALE GENOMIC DNA]</scope>
    <source>
        <strain evidence="2 3">SYNS20</strain>
    </source>
</reference>
<keyword evidence="1" id="KW-0812">Transmembrane</keyword>
<evidence type="ECO:0000256" key="1">
    <source>
        <dbReference type="SAM" id="Phobius"/>
    </source>
</evidence>
<comment type="caution">
    <text evidence="2">The sequence shown here is derived from an EMBL/GenBank/DDBJ whole genome shotgun (WGS) entry which is preliminary data.</text>
</comment>
<keyword evidence="1" id="KW-1133">Transmembrane helix</keyword>
<organism evidence="2 3">
    <name type="scientific">Halobaculum halobium</name>
    <dbReference type="NCBI Taxonomy" id="3032281"/>
    <lineage>
        <taxon>Archaea</taxon>
        <taxon>Methanobacteriati</taxon>
        <taxon>Methanobacteriota</taxon>
        <taxon>Stenosarchaea group</taxon>
        <taxon>Halobacteria</taxon>
        <taxon>Halobacteriales</taxon>
        <taxon>Haloferacaceae</taxon>
        <taxon>Halobaculum</taxon>
    </lineage>
</organism>
<evidence type="ECO:0008006" key="4">
    <source>
        <dbReference type="Google" id="ProtNLM"/>
    </source>
</evidence>
<gene>
    <name evidence="2" type="ORF">ACFQFD_06335</name>
</gene>
<evidence type="ECO:0000313" key="2">
    <source>
        <dbReference type="EMBL" id="MFC6785609.1"/>
    </source>
</evidence>
<sequence>MTDATSVRIRVRESPLITASGGLGLVVLLGAVAVLVTVVGPGRIPDPGGRRLGTAILAGMVVVALLWLSVVARAVAGVVAYADAGDRPTGFGLALAVVEGAIALVMVAVASAVAALEGPQSQPEAYAIAAYALTAIGVVLAPVSLARAGLTLLGESRSA</sequence>
<dbReference type="GeneID" id="81208648"/>
<feature type="transmembrane region" description="Helical" evidence="1">
    <location>
        <begin position="93"/>
        <end position="116"/>
    </location>
</feature>
<dbReference type="EMBL" id="JBHSWX010000012">
    <property type="protein sequence ID" value="MFC6785609.1"/>
    <property type="molecule type" value="Genomic_DNA"/>
</dbReference>
<evidence type="ECO:0000313" key="3">
    <source>
        <dbReference type="Proteomes" id="UP001596443"/>
    </source>
</evidence>
<dbReference type="AlphaFoldDB" id="A0ABD5TD38"/>
<name>A0ABD5TD38_9EURY</name>
<feature type="transmembrane region" description="Helical" evidence="1">
    <location>
        <begin position="52"/>
        <end position="81"/>
    </location>
</feature>
<keyword evidence="1" id="KW-0472">Membrane</keyword>
<dbReference type="RefSeq" id="WP_284062449.1">
    <property type="nucleotide sequence ID" value="NZ_CP126158.1"/>
</dbReference>
<feature type="transmembrane region" description="Helical" evidence="1">
    <location>
        <begin position="128"/>
        <end position="150"/>
    </location>
</feature>